<dbReference type="EC" id="3.6.1.-" evidence="10"/>
<comment type="subunit">
    <text evidence="10">Monomer. Associates with 30S ribosomal subunit, binds 16S rRNA.</text>
</comment>
<dbReference type="Pfam" id="PF16745">
    <property type="entry name" value="RsgA_N"/>
    <property type="match status" value="1"/>
</dbReference>
<keyword evidence="2 10" id="KW-0690">Ribosome biogenesis</keyword>
<feature type="domain" description="CP-type G" evidence="12">
    <location>
        <begin position="63"/>
        <end position="223"/>
    </location>
</feature>
<keyword evidence="4 10" id="KW-0699">rRNA-binding</keyword>
<dbReference type="Gene3D" id="2.40.50.140">
    <property type="entry name" value="Nucleic acid-binding proteins"/>
    <property type="match status" value="1"/>
</dbReference>
<feature type="binding site" evidence="10">
    <location>
        <position position="252"/>
    </location>
    <ligand>
        <name>Zn(2+)</name>
        <dbReference type="ChEBI" id="CHEBI:29105"/>
    </ligand>
</feature>
<dbReference type="SUPFAM" id="SSF50249">
    <property type="entry name" value="Nucleic acid-binding proteins"/>
    <property type="match status" value="1"/>
</dbReference>
<dbReference type="InterPro" id="IPR012340">
    <property type="entry name" value="NA-bd_OB-fold"/>
</dbReference>
<dbReference type="Gene3D" id="1.10.40.50">
    <property type="entry name" value="Probable gtpase engc, domain 3"/>
    <property type="match status" value="1"/>
</dbReference>
<dbReference type="CDD" id="cd04466">
    <property type="entry name" value="S1_YloQ_GTPase"/>
    <property type="match status" value="1"/>
</dbReference>
<dbReference type="Pfam" id="PF03193">
    <property type="entry name" value="RsgA_GTPase"/>
    <property type="match status" value="1"/>
</dbReference>
<accession>A0ABY9KXZ6</accession>
<evidence type="ECO:0000259" key="11">
    <source>
        <dbReference type="PROSITE" id="PS50936"/>
    </source>
</evidence>
<dbReference type="PROSITE" id="PS50936">
    <property type="entry name" value="ENGC_GTPASE"/>
    <property type="match status" value="1"/>
</dbReference>
<evidence type="ECO:0000259" key="12">
    <source>
        <dbReference type="PROSITE" id="PS51721"/>
    </source>
</evidence>
<dbReference type="InterPro" id="IPR030378">
    <property type="entry name" value="G_CP_dom"/>
</dbReference>
<dbReference type="InterPro" id="IPR031944">
    <property type="entry name" value="RsgA_N"/>
</dbReference>
<proteinExistence type="inferred from homology"/>
<dbReference type="HAMAP" id="MF_01820">
    <property type="entry name" value="GTPase_RsgA"/>
    <property type="match status" value="1"/>
</dbReference>
<dbReference type="PROSITE" id="PS51721">
    <property type="entry name" value="G_CP"/>
    <property type="match status" value="1"/>
</dbReference>
<evidence type="ECO:0000256" key="10">
    <source>
        <dbReference type="HAMAP-Rule" id="MF_01820"/>
    </source>
</evidence>
<evidence type="ECO:0000256" key="7">
    <source>
        <dbReference type="ARBA" id="ARBA00022833"/>
    </source>
</evidence>
<protein>
    <recommendedName>
        <fullName evidence="10">Small ribosomal subunit biogenesis GTPase RsgA</fullName>
        <ecNumber evidence="10">3.6.1.-</ecNumber>
    </recommendedName>
</protein>
<dbReference type="EMBL" id="CP129113">
    <property type="protein sequence ID" value="WLV25719.1"/>
    <property type="molecule type" value="Genomic_DNA"/>
</dbReference>
<evidence type="ECO:0000256" key="1">
    <source>
        <dbReference type="ARBA" id="ARBA00022490"/>
    </source>
</evidence>
<comment type="cofactor">
    <cofactor evidence="10">
        <name>Zn(2+)</name>
        <dbReference type="ChEBI" id="CHEBI:29105"/>
    </cofactor>
    <text evidence="10">Binds 1 zinc ion per subunit.</text>
</comment>
<dbReference type="PANTHER" id="PTHR32120">
    <property type="entry name" value="SMALL RIBOSOMAL SUBUNIT BIOGENESIS GTPASE RSGA"/>
    <property type="match status" value="1"/>
</dbReference>
<dbReference type="Gene3D" id="3.40.50.300">
    <property type="entry name" value="P-loop containing nucleotide triphosphate hydrolases"/>
    <property type="match status" value="1"/>
</dbReference>
<feature type="domain" description="EngC GTPase" evidence="11">
    <location>
        <begin position="72"/>
        <end position="221"/>
    </location>
</feature>
<comment type="function">
    <text evidence="10">One of several proteins that assist in the late maturation steps of the functional core of the 30S ribosomal subunit. Helps release RbfA from mature subunits. May play a role in the assembly of ribosomal proteins into the subunit. Circularly permuted GTPase that catalyzes slow GTP hydrolysis, GTPase activity is stimulated by the 30S ribosomal subunit.</text>
</comment>
<evidence type="ECO:0000256" key="5">
    <source>
        <dbReference type="ARBA" id="ARBA00022741"/>
    </source>
</evidence>
<dbReference type="SUPFAM" id="SSF52540">
    <property type="entry name" value="P-loop containing nucleoside triphosphate hydrolases"/>
    <property type="match status" value="1"/>
</dbReference>
<organism evidence="13 14">
    <name type="scientific">Aciduricibacillus chroicocephali</name>
    <dbReference type="NCBI Taxonomy" id="3054939"/>
    <lineage>
        <taxon>Bacteria</taxon>
        <taxon>Bacillati</taxon>
        <taxon>Bacillota</taxon>
        <taxon>Bacilli</taxon>
        <taxon>Bacillales</taxon>
        <taxon>Bacillaceae</taxon>
        <taxon>Aciduricibacillus</taxon>
    </lineage>
</organism>
<dbReference type="InterPro" id="IPR027417">
    <property type="entry name" value="P-loop_NTPase"/>
</dbReference>
<dbReference type="InterPro" id="IPR010914">
    <property type="entry name" value="RsgA_GTPase_dom"/>
</dbReference>
<keyword evidence="3 10" id="KW-0479">Metal-binding</keyword>
<evidence type="ECO:0000256" key="3">
    <source>
        <dbReference type="ARBA" id="ARBA00022723"/>
    </source>
</evidence>
<feature type="binding site" evidence="10">
    <location>
        <begin position="166"/>
        <end position="174"/>
    </location>
    <ligand>
        <name>GTP</name>
        <dbReference type="ChEBI" id="CHEBI:37565"/>
    </ligand>
</feature>
<feature type="binding site" evidence="10">
    <location>
        <begin position="112"/>
        <end position="115"/>
    </location>
    <ligand>
        <name>GTP</name>
        <dbReference type="ChEBI" id="CHEBI:37565"/>
    </ligand>
</feature>
<dbReference type="InterPro" id="IPR004881">
    <property type="entry name" value="Ribosome_biogen_GTPase_RsgA"/>
</dbReference>
<evidence type="ECO:0000256" key="6">
    <source>
        <dbReference type="ARBA" id="ARBA00022801"/>
    </source>
</evidence>
<comment type="subcellular location">
    <subcellularLocation>
        <location evidence="10">Cytoplasm</location>
    </subcellularLocation>
</comment>
<gene>
    <name evidence="10 13" type="primary">rsgA</name>
    <name evidence="13" type="ORF">QR721_05800</name>
</gene>
<dbReference type="PANTHER" id="PTHR32120:SF11">
    <property type="entry name" value="SMALL RIBOSOMAL SUBUNIT BIOGENESIS GTPASE RSGA 1, MITOCHONDRIAL-RELATED"/>
    <property type="match status" value="1"/>
</dbReference>
<keyword evidence="9 10" id="KW-0342">GTP-binding</keyword>
<evidence type="ECO:0000313" key="14">
    <source>
        <dbReference type="Proteomes" id="UP001180087"/>
    </source>
</evidence>
<comment type="similarity">
    <text evidence="10">Belongs to the TRAFAC class YlqF/YawG GTPase family. RsgA subfamily.</text>
</comment>
<reference evidence="13" key="1">
    <citation type="submission" date="2023-06" db="EMBL/GenBank/DDBJ databases">
        <title>A Treasure from Seagulls: Isolation and Description of Aciduricobacillus qingdaonensis gen. nov., sp. nov., a Rare Obligately Uric Acid-utilizing Member in the Family Bacillaceae.</title>
        <authorList>
            <person name="Liu W."/>
            <person name="Wang B."/>
        </authorList>
    </citation>
    <scope>NUCLEOTIDE SEQUENCE</scope>
    <source>
        <strain evidence="13">44XB</strain>
    </source>
</reference>
<dbReference type="Proteomes" id="UP001180087">
    <property type="component" value="Chromosome"/>
</dbReference>
<evidence type="ECO:0000256" key="9">
    <source>
        <dbReference type="ARBA" id="ARBA00023134"/>
    </source>
</evidence>
<sequence length="293" mass="32963">MQEGRIIKALSGFYYVESGDEVIQCRGRGVFRKRKVSPLVGDFVKFEAETKDEGYILEIMDRKNELIRPPIANIDQAIIVCSAVRPDFSTLLLDRFLVLVESKQIMPLIFITKMDLTSPEQKEAIENYKTGYEKIGYTVELLSSKDPDGKEYLHPHLTGKVSVVAGQSGVGKTSMLNALDSGLLLKTDAISESLGRGKHTTRHVELIDIAGGLIADTPGFSSLDFQELDAVELSDCFPEMDRLSADCKFRGCLHHKEPGCAVKEAVEEGDIFIHRYEHYLRFLEEIQTRKPRY</sequence>
<evidence type="ECO:0000256" key="4">
    <source>
        <dbReference type="ARBA" id="ARBA00022730"/>
    </source>
</evidence>
<keyword evidence="6 10" id="KW-0378">Hydrolase</keyword>
<feature type="binding site" evidence="10">
    <location>
        <position position="254"/>
    </location>
    <ligand>
        <name>Zn(2+)</name>
        <dbReference type="ChEBI" id="CHEBI:29105"/>
    </ligand>
</feature>
<evidence type="ECO:0000256" key="2">
    <source>
        <dbReference type="ARBA" id="ARBA00022517"/>
    </source>
</evidence>
<evidence type="ECO:0000313" key="13">
    <source>
        <dbReference type="EMBL" id="WLV25719.1"/>
    </source>
</evidence>
<name>A0ABY9KXZ6_9BACI</name>
<feature type="binding site" evidence="10">
    <location>
        <position position="247"/>
    </location>
    <ligand>
        <name>Zn(2+)</name>
        <dbReference type="ChEBI" id="CHEBI:29105"/>
    </ligand>
</feature>
<dbReference type="NCBIfam" id="TIGR00157">
    <property type="entry name" value="ribosome small subunit-dependent GTPase A"/>
    <property type="match status" value="1"/>
</dbReference>
<feature type="binding site" evidence="10">
    <location>
        <position position="260"/>
    </location>
    <ligand>
        <name>Zn(2+)</name>
        <dbReference type="ChEBI" id="CHEBI:29105"/>
    </ligand>
</feature>
<evidence type="ECO:0000256" key="8">
    <source>
        <dbReference type="ARBA" id="ARBA00022884"/>
    </source>
</evidence>
<keyword evidence="1 10" id="KW-0963">Cytoplasm</keyword>
<keyword evidence="14" id="KW-1185">Reference proteome</keyword>
<keyword evidence="7 10" id="KW-0862">Zinc</keyword>
<dbReference type="RefSeq" id="WP_348029512.1">
    <property type="nucleotide sequence ID" value="NZ_CP129113.1"/>
</dbReference>
<keyword evidence="8 10" id="KW-0694">RNA-binding</keyword>
<dbReference type="CDD" id="cd01854">
    <property type="entry name" value="YjeQ_EngC"/>
    <property type="match status" value="1"/>
</dbReference>
<keyword evidence="5 10" id="KW-0547">Nucleotide-binding</keyword>